<dbReference type="Pfam" id="PF20434">
    <property type="entry name" value="BD-FAE"/>
    <property type="match status" value="1"/>
</dbReference>
<dbReference type="InterPro" id="IPR029058">
    <property type="entry name" value="AB_hydrolase_fold"/>
</dbReference>
<dbReference type="AlphaFoldDB" id="A0A5E4LW79"/>
<reference evidence="4 5" key="1">
    <citation type="submission" date="2019-08" db="EMBL/GenBank/DDBJ databases">
        <authorList>
            <person name="Vazquez-Campos X."/>
        </authorList>
    </citation>
    <scope>NUCLEOTIDE SEQUENCE [LARGE SCALE GENOMIC DNA]</scope>
    <source>
        <strain evidence="4">LFW-283_2</strain>
    </source>
</reference>
<dbReference type="InterPro" id="IPR049492">
    <property type="entry name" value="BD-FAE-like_dom"/>
</dbReference>
<comment type="caution">
    <text evidence="4">The sequence shown here is derived from an EMBL/GenBank/DDBJ whole genome shotgun (WGS) entry which is preliminary data.</text>
</comment>
<protein>
    <submittedName>
        <fullName evidence="4">Arylesterase</fullName>
        <ecNumber evidence="4">3.1.1.2</ecNumber>
    </submittedName>
</protein>
<gene>
    <name evidence="4" type="primary">are</name>
    <name evidence="4" type="ORF">LFW2832_00848</name>
</gene>
<dbReference type="PANTHER" id="PTHR48081:SF33">
    <property type="entry name" value="KYNURENINE FORMAMIDASE"/>
    <property type="match status" value="1"/>
</dbReference>
<keyword evidence="1 4" id="KW-0378">Hydrolase</keyword>
<name>A0A5E4LW79_9ARCH</name>
<feature type="domain" description="BD-FAE-like" evidence="3">
    <location>
        <begin position="79"/>
        <end position="264"/>
    </location>
</feature>
<dbReference type="Gene3D" id="3.40.50.1820">
    <property type="entry name" value="alpha/beta hydrolase"/>
    <property type="match status" value="1"/>
</dbReference>
<dbReference type="GO" id="GO:0004064">
    <property type="term" value="F:arylesterase activity"/>
    <property type="evidence" value="ECO:0007669"/>
    <property type="project" value="UniProtKB-EC"/>
</dbReference>
<proteinExistence type="predicted"/>
<dbReference type="EMBL" id="CABMJJ010000009">
    <property type="protein sequence ID" value="VVC04272.1"/>
    <property type="molecule type" value="Genomic_DNA"/>
</dbReference>
<dbReference type="Proteomes" id="UP000789941">
    <property type="component" value="Unassembled WGS sequence"/>
</dbReference>
<dbReference type="SUPFAM" id="SSF53474">
    <property type="entry name" value="alpha/beta-Hydrolases"/>
    <property type="match status" value="1"/>
</dbReference>
<dbReference type="PROSITE" id="PS51257">
    <property type="entry name" value="PROKAR_LIPOPROTEIN"/>
    <property type="match status" value="1"/>
</dbReference>
<dbReference type="EC" id="3.1.1.2" evidence="4"/>
<evidence type="ECO:0000313" key="5">
    <source>
        <dbReference type="Proteomes" id="UP000789941"/>
    </source>
</evidence>
<feature type="region of interest" description="Disordered" evidence="2">
    <location>
        <begin position="42"/>
        <end position="62"/>
    </location>
</feature>
<accession>A0A5E4LW79</accession>
<evidence type="ECO:0000259" key="3">
    <source>
        <dbReference type="Pfam" id="PF20434"/>
    </source>
</evidence>
<evidence type="ECO:0000256" key="1">
    <source>
        <dbReference type="ARBA" id="ARBA00022801"/>
    </source>
</evidence>
<sequence>MKNILGVGVFFGLLLFTIILTGCCSALHRNSDSGNPILVTNDSDNDFYTPPEDNTTTTPSLGDKKNIRYGTTSLLQIFDFYAPSQQSDTLVIVIHGGAWVAGDKGYMAPIAQFLAKNGYSVVNMDYRLAPMSKYPAPMEDISSVLKYVDSNKEQFSLKDNYRIVLLGHSAGAHLSALYGLKESEFNSVNVDKVVGLAGPYDFVTLEEQGAVSLALDSFLGSTPKIDVSPASQVKAGETTQYLLILGSSDELVPVSQLTAFETALKAKYVPVETLVVSGRDHNGIINQIPQNDVVAQKILTFVG</sequence>
<dbReference type="PANTHER" id="PTHR48081">
    <property type="entry name" value="AB HYDROLASE SUPERFAMILY PROTEIN C4A8.06C"/>
    <property type="match status" value="1"/>
</dbReference>
<evidence type="ECO:0000313" key="4">
    <source>
        <dbReference type="EMBL" id="VVC04272.1"/>
    </source>
</evidence>
<evidence type="ECO:0000256" key="2">
    <source>
        <dbReference type="SAM" id="MobiDB-lite"/>
    </source>
</evidence>
<dbReference type="InterPro" id="IPR050300">
    <property type="entry name" value="GDXG_lipolytic_enzyme"/>
</dbReference>
<organism evidence="4 5">
    <name type="scientific">Candidatus Bilamarchaeum dharawalense</name>
    <dbReference type="NCBI Taxonomy" id="2885759"/>
    <lineage>
        <taxon>Archaea</taxon>
        <taxon>Candidatus Micrarchaeota</taxon>
        <taxon>Candidatus Micrarchaeia</taxon>
        <taxon>Candidatus Anstonellales</taxon>
        <taxon>Candidatus Bilamarchaeaceae</taxon>
        <taxon>Candidatus Bilamarchaeum</taxon>
    </lineage>
</organism>